<dbReference type="AlphaFoldDB" id="A0A0P9CJE6"/>
<keyword evidence="2" id="KW-1003">Cell membrane</keyword>
<evidence type="ECO:0000256" key="6">
    <source>
        <dbReference type="SAM" id="Phobius"/>
    </source>
</evidence>
<dbReference type="PANTHER" id="PTHR10010">
    <property type="entry name" value="SOLUTE CARRIER FAMILY 34 SODIUM PHOSPHATE , MEMBER 2-RELATED"/>
    <property type="match status" value="1"/>
</dbReference>
<dbReference type="GO" id="GO:0044341">
    <property type="term" value="P:sodium-dependent phosphate transport"/>
    <property type="evidence" value="ECO:0007669"/>
    <property type="project" value="InterPro"/>
</dbReference>
<dbReference type="Proteomes" id="UP000050482">
    <property type="component" value="Unassembled WGS sequence"/>
</dbReference>
<evidence type="ECO:0000256" key="1">
    <source>
        <dbReference type="ARBA" id="ARBA00004651"/>
    </source>
</evidence>
<feature type="transmembrane region" description="Helical" evidence="6">
    <location>
        <begin position="281"/>
        <end position="301"/>
    </location>
</feature>
<keyword evidence="3 6" id="KW-0812">Transmembrane</keyword>
<sequence length="312" mass="32247">MWGSFAIVILSLIAFLGGLRVMRQGLEGMGEGRLQWLLRRFVKTPTRGIATGVVVTAVLQSSAAVTAITVGLVAGGTMAFRDALGVVLGSNVGSTITPQLLTLNLWVFALPCLFIGIIGFLSGRSGLYYPSMALTGFSTIFIALQTLPLGLHPLSKAPAFHNALQTAGLNPILAVIAGMVTSALLQSSTATTVFTMALVAESAIPLDGGIAIVLGANVGTCLTSVIAALGQSRAAQQVALSHVLLNIGGVVLTLPFLGWFSSWVATLTSNPAQQIADAHTIFNVACTLLVWPVTGPFAALVERLLPDGQAVS</sequence>
<dbReference type="STRING" id="471514.AN477_23330"/>
<gene>
    <name evidence="7" type="ORF">AN477_23330</name>
</gene>
<protein>
    <recommendedName>
        <fullName evidence="9">Na/Pi cotransporter</fullName>
    </recommendedName>
</protein>
<feature type="transmembrane region" description="Helical" evidence="6">
    <location>
        <begin position="210"/>
        <end position="230"/>
    </location>
</feature>
<keyword evidence="5 6" id="KW-0472">Membrane</keyword>
<name>A0A0P9CJE6_9BACL</name>
<evidence type="ECO:0000256" key="3">
    <source>
        <dbReference type="ARBA" id="ARBA00022692"/>
    </source>
</evidence>
<evidence type="ECO:0000313" key="8">
    <source>
        <dbReference type="Proteomes" id="UP000050482"/>
    </source>
</evidence>
<feature type="transmembrane region" description="Helical" evidence="6">
    <location>
        <begin position="242"/>
        <end position="261"/>
    </location>
</feature>
<comment type="subcellular location">
    <subcellularLocation>
        <location evidence="1">Cell membrane</location>
        <topology evidence="1">Multi-pass membrane protein</topology>
    </subcellularLocation>
</comment>
<accession>A0A0P9CJE6</accession>
<keyword evidence="4 6" id="KW-1133">Transmembrane helix</keyword>
<dbReference type="EMBL" id="LJCO01000108">
    <property type="protein sequence ID" value="KPV38963.1"/>
    <property type="molecule type" value="Genomic_DNA"/>
</dbReference>
<evidence type="ECO:0000256" key="2">
    <source>
        <dbReference type="ARBA" id="ARBA00022475"/>
    </source>
</evidence>
<keyword evidence="8" id="KW-1185">Reference proteome</keyword>
<dbReference type="RefSeq" id="WP_054971577.1">
    <property type="nucleotide sequence ID" value="NZ_LJCO01000108.1"/>
</dbReference>
<organism evidence="7 8">
    <name type="scientific">Alicyclobacillus ferrooxydans</name>
    <dbReference type="NCBI Taxonomy" id="471514"/>
    <lineage>
        <taxon>Bacteria</taxon>
        <taxon>Bacillati</taxon>
        <taxon>Bacillota</taxon>
        <taxon>Bacilli</taxon>
        <taxon>Bacillales</taxon>
        <taxon>Alicyclobacillaceae</taxon>
        <taxon>Alicyclobacillus</taxon>
    </lineage>
</organism>
<dbReference type="NCBIfam" id="NF037997">
    <property type="entry name" value="Na_Pi_symport"/>
    <property type="match status" value="1"/>
</dbReference>
<evidence type="ECO:0000256" key="4">
    <source>
        <dbReference type="ARBA" id="ARBA00022989"/>
    </source>
</evidence>
<comment type="caution">
    <text evidence="7">The sequence shown here is derived from an EMBL/GenBank/DDBJ whole genome shotgun (WGS) entry which is preliminary data.</text>
</comment>
<reference evidence="7 8" key="1">
    <citation type="submission" date="2015-09" db="EMBL/GenBank/DDBJ databases">
        <title>Draft genome sequence of Alicyclobacillus ferrooxydans DSM 22381.</title>
        <authorList>
            <person name="Hemp J."/>
        </authorList>
    </citation>
    <scope>NUCLEOTIDE SEQUENCE [LARGE SCALE GENOMIC DNA]</scope>
    <source>
        <strain evidence="7 8">TC-34</strain>
    </source>
</reference>
<dbReference type="PANTHER" id="PTHR10010:SF46">
    <property type="entry name" value="SODIUM-DEPENDENT PHOSPHATE TRANSPORT PROTEIN 2B"/>
    <property type="match status" value="1"/>
</dbReference>
<feature type="transmembrane region" description="Helical" evidence="6">
    <location>
        <begin position="127"/>
        <end position="151"/>
    </location>
</feature>
<dbReference type="GO" id="GO:0005886">
    <property type="term" value="C:plasma membrane"/>
    <property type="evidence" value="ECO:0007669"/>
    <property type="project" value="UniProtKB-SubCell"/>
</dbReference>
<proteinExistence type="predicted"/>
<dbReference type="GO" id="GO:0005436">
    <property type="term" value="F:sodium:phosphate symporter activity"/>
    <property type="evidence" value="ECO:0007669"/>
    <property type="project" value="InterPro"/>
</dbReference>
<evidence type="ECO:0008006" key="9">
    <source>
        <dbReference type="Google" id="ProtNLM"/>
    </source>
</evidence>
<feature type="transmembrane region" description="Helical" evidence="6">
    <location>
        <begin position="47"/>
        <end position="80"/>
    </location>
</feature>
<dbReference type="InterPro" id="IPR003841">
    <property type="entry name" value="Na/Pi_transpt"/>
</dbReference>
<feature type="transmembrane region" description="Helical" evidence="6">
    <location>
        <begin position="101"/>
        <end position="121"/>
    </location>
</feature>
<dbReference type="PATRIC" id="fig|471514.4.peg.2320"/>
<feature type="transmembrane region" description="Helical" evidence="6">
    <location>
        <begin position="172"/>
        <end position="198"/>
    </location>
</feature>
<dbReference type="OrthoDB" id="9763003at2"/>
<evidence type="ECO:0000256" key="5">
    <source>
        <dbReference type="ARBA" id="ARBA00023136"/>
    </source>
</evidence>
<evidence type="ECO:0000313" key="7">
    <source>
        <dbReference type="EMBL" id="KPV38963.1"/>
    </source>
</evidence>
<dbReference type="Pfam" id="PF02690">
    <property type="entry name" value="Na_Pi_cotrans"/>
    <property type="match status" value="2"/>
</dbReference>